<dbReference type="Pfam" id="PF00271">
    <property type="entry name" value="Helicase_C"/>
    <property type="match status" value="1"/>
</dbReference>
<evidence type="ECO:0000256" key="2">
    <source>
        <dbReference type="ARBA" id="ARBA00022801"/>
    </source>
</evidence>
<reference evidence="7" key="1">
    <citation type="submission" date="2020-05" db="EMBL/GenBank/DDBJ databases">
        <authorList>
            <person name="Chiriac C."/>
            <person name="Salcher M."/>
            <person name="Ghai R."/>
            <person name="Kavagutti S V."/>
        </authorList>
    </citation>
    <scope>NUCLEOTIDE SEQUENCE</scope>
</reference>
<dbReference type="SMART" id="SM00490">
    <property type="entry name" value="HELICc"/>
    <property type="match status" value="1"/>
</dbReference>
<dbReference type="AlphaFoldDB" id="A0A6J6EL98"/>
<evidence type="ECO:0000256" key="3">
    <source>
        <dbReference type="ARBA" id="ARBA00022806"/>
    </source>
</evidence>
<evidence type="ECO:0000259" key="6">
    <source>
        <dbReference type="PROSITE" id="PS51194"/>
    </source>
</evidence>
<dbReference type="InterPro" id="IPR011545">
    <property type="entry name" value="DEAD/DEAH_box_helicase_dom"/>
</dbReference>
<keyword evidence="4" id="KW-0067">ATP-binding</keyword>
<dbReference type="PANTHER" id="PTHR43519:SF1">
    <property type="entry name" value="ATP-DEPENDENT RNA HELICASE HRPB"/>
    <property type="match status" value="1"/>
</dbReference>
<sequence length="833" mass="90248">MPIPPAVADLPVVETLAALGIALDERSAAVLVAAPGAGKTTVVPLWLLDQPWLGDRRIVMLEPRRLATRAAAQRMAALLGEPVGRTVGYQTRDERHIGEHTRIEVVTEGVLTRRLQHDPELPGVGIVIFDEVHERNLPTDLGLALALDVRATLRPDLRLLAMSATPDTRRLVDLLGLDAPAPVIESAGREHPVDVRSLPPGKGVRIEQATADAVLTALRDEPGDVLVFLPGIGEIRRVEQLLASRVPADVDVRPLAGALSLADQDLALTPSPAGRRRVVLSTDIAESSLTVAGVRVVVDAGLARVPRFDPRTGMTRLTTVTTSRASADQRAGRAGRTEPGVCYRLWSKLEQNTRLAHLPAEITQVDLAGLALELAAWQATAESLSFLDPPPAKTLQTARALLVELEALSPTGTITDTGRAMLGLPVHPRLARLVVAAPANLRALACVVAAVVDERDVLRGRVDELPADLALRVRLVCGDTRDDRADRRVIERVRDRALDIARRARVRLVFDEVDAAHTGSVLALGFPDRVATRRSQLGQFQLRTGGGAWVGKDDPLAREPFVVAADLDGNRTSARVRLGAGLDAEELETALADHIERRETLTWDKQRNDLVVRVETRLGNMTVSDQVRGPTPGADTTAALVERVAATRLAALDMALAAGLRSRLAFVRHRFPDGGWPDTSDKHLLATLGEWLAPYLVHATGRADLERLDVPMLLSNLLSWDQQMDLADLAPATLDTPSGRRVPIDYSRDHPTASVRVQDLFGLTTHPTVARGTVAVSLELLSPADRPIQITSDLPGFWAGSWSEVRKEMAGRYPKHQWPLDPAAAPPKRLKDR</sequence>
<dbReference type="FunFam" id="3.40.50.300:FF:002125">
    <property type="entry name" value="ATP-dependent helicase HrpB"/>
    <property type="match status" value="1"/>
</dbReference>
<dbReference type="GO" id="GO:0003676">
    <property type="term" value="F:nucleic acid binding"/>
    <property type="evidence" value="ECO:0007669"/>
    <property type="project" value="InterPro"/>
</dbReference>
<evidence type="ECO:0000259" key="5">
    <source>
        <dbReference type="PROSITE" id="PS51192"/>
    </source>
</evidence>
<dbReference type="CDD" id="cd18791">
    <property type="entry name" value="SF2_C_RHA"/>
    <property type="match status" value="1"/>
</dbReference>
<feature type="domain" description="Helicase ATP-binding" evidence="5">
    <location>
        <begin position="20"/>
        <end position="184"/>
    </location>
</feature>
<dbReference type="InterPro" id="IPR010225">
    <property type="entry name" value="HrpB"/>
</dbReference>
<keyword evidence="1" id="KW-0547">Nucleotide-binding</keyword>
<dbReference type="NCBIfam" id="TIGR01970">
    <property type="entry name" value="DEAH_box_HrpB"/>
    <property type="match status" value="1"/>
</dbReference>
<dbReference type="PROSITE" id="PS51194">
    <property type="entry name" value="HELICASE_CTER"/>
    <property type="match status" value="1"/>
</dbReference>
<keyword evidence="3" id="KW-0347">Helicase</keyword>
<dbReference type="InterPro" id="IPR049614">
    <property type="entry name" value="HrpB_DEXH"/>
</dbReference>
<dbReference type="SMART" id="SM00847">
    <property type="entry name" value="HA2"/>
    <property type="match status" value="1"/>
</dbReference>
<feature type="domain" description="Helicase C-terminal" evidence="6">
    <location>
        <begin position="210"/>
        <end position="378"/>
    </location>
</feature>
<dbReference type="GO" id="GO:0004386">
    <property type="term" value="F:helicase activity"/>
    <property type="evidence" value="ECO:0007669"/>
    <property type="project" value="UniProtKB-KW"/>
</dbReference>
<dbReference type="Pfam" id="PF00270">
    <property type="entry name" value="DEAD"/>
    <property type="match status" value="1"/>
</dbReference>
<evidence type="ECO:0000256" key="1">
    <source>
        <dbReference type="ARBA" id="ARBA00022741"/>
    </source>
</evidence>
<dbReference type="EMBL" id="CAEZSR010000124">
    <property type="protein sequence ID" value="CAB4576616.1"/>
    <property type="molecule type" value="Genomic_DNA"/>
</dbReference>
<dbReference type="Pfam" id="PF08482">
    <property type="entry name" value="HrpB_C"/>
    <property type="match status" value="1"/>
</dbReference>
<dbReference type="SUPFAM" id="SSF52540">
    <property type="entry name" value="P-loop containing nucleoside triphosphate hydrolases"/>
    <property type="match status" value="1"/>
</dbReference>
<dbReference type="Gene3D" id="3.40.50.300">
    <property type="entry name" value="P-loop containing nucleotide triphosphate hydrolases"/>
    <property type="match status" value="2"/>
</dbReference>
<evidence type="ECO:0000313" key="7">
    <source>
        <dbReference type="EMBL" id="CAB4576616.1"/>
    </source>
</evidence>
<dbReference type="PANTHER" id="PTHR43519">
    <property type="entry name" value="ATP-DEPENDENT RNA HELICASE HRPB"/>
    <property type="match status" value="1"/>
</dbReference>
<dbReference type="SMART" id="SM00487">
    <property type="entry name" value="DEXDc"/>
    <property type="match status" value="1"/>
</dbReference>
<dbReference type="InterPro" id="IPR014001">
    <property type="entry name" value="Helicase_ATP-bd"/>
</dbReference>
<keyword evidence="2" id="KW-0378">Hydrolase</keyword>
<dbReference type="GO" id="GO:0016787">
    <property type="term" value="F:hydrolase activity"/>
    <property type="evidence" value="ECO:0007669"/>
    <property type="project" value="UniProtKB-KW"/>
</dbReference>
<dbReference type="PROSITE" id="PS00690">
    <property type="entry name" value="DEAH_ATP_HELICASE"/>
    <property type="match status" value="1"/>
</dbReference>
<dbReference type="InterPro" id="IPR007502">
    <property type="entry name" value="Helicase-assoc_dom"/>
</dbReference>
<dbReference type="InterPro" id="IPR013689">
    <property type="entry name" value="RNA_helicase_ATP-dep_HrpB_C"/>
</dbReference>
<dbReference type="PIRSF" id="PIRSF005496">
    <property type="entry name" value="ATP_hel_hrpB"/>
    <property type="match status" value="1"/>
</dbReference>
<protein>
    <submittedName>
        <fullName evidence="7">Unannotated protein</fullName>
    </submittedName>
</protein>
<evidence type="ECO:0000256" key="4">
    <source>
        <dbReference type="ARBA" id="ARBA00022840"/>
    </source>
</evidence>
<dbReference type="CDD" id="cd17990">
    <property type="entry name" value="DEXHc_HrpB"/>
    <property type="match status" value="1"/>
</dbReference>
<dbReference type="GO" id="GO:0005524">
    <property type="term" value="F:ATP binding"/>
    <property type="evidence" value="ECO:0007669"/>
    <property type="project" value="UniProtKB-KW"/>
</dbReference>
<organism evidence="7">
    <name type="scientific">freshwater metagenome</name>
    <dbReference type="NCBI Taxonomy" id="449393"/>
    <lineage>
        <taxon>unclassified sequences</taxon>
        <taxon>metagenomes</taxon>
        <taxon>ecological metagenomes</taxon>
    </lineage>
</organism>
<dbReference type="PROSITE" id="PS51192">
    <property type="entry name" value="HELICASE_ATP_BIND_1"/>
    <property type="match status" value="1"/>
</dbReference>
<proteinExistence type="predicted"/>
<name>A0A6J6EL98_9ZZZZ</name>
<accession>A0A6J6EL98</accession>
<gene>
    <name evidence="7" type="ORF">UFOPK1493_02752</name>
</gene>
<dbReference type="InterPro" id="IPR002464">
    <property type="entry name" value="DNA/RNA_helicase_DEAH_CS"/>
</dbReference>
<dbReference type="InterPro" id="IPR001650">
    <property type="entry name" value="Helicase_C-like"/>
</dbReference>
<dbReference type="Gene3D" id="1.20.120.1080">
    <property type="match status" value="1"/>
</dbReference>
<dbReference type="InterPro" id="IPR027417">
    <property type="entry name" value="P-loop_NTPase"/>
</dbReference>